<dbReference type="GO" id="GO:0003746">
    <property type="term" value="F:translation elongation factor activity"/>
    <property type="evidence" value="ECO:0007669"/>
    <property type="project" value="UniProtKB-KW"/>
</dbReference>
<keyword evidence="1" id="KW-0648">Protein biosynthesis</keyword>
<keyword evidence="2" id="KW-1185">Reference proteome</keyword>
<dbReference type="Gene3D" id="3.10.50.30">
    <property type="entry name" value="Transcription elongation factor, GreA/GreB, C-terminal domain"/>
    <property type="match status" value="1"/>
</dbReference>
<organism evidence="1 2">
    <name type="scientific">Marinomonas maritima</name>
    <dbReference type="NCBI Taxonomy" id="2940935"/>
    <lineage>
        <taxon>Bacteria</taxon>
        <taxon>Pseudomonadati</taxon>
        <taxon>Pseudomonadota</taxon>
        <taxon>Gammaproteobacteria</taxon>
        <taxon>Oceanospirillales</taxon>
        <taxon>Oceanospirillaceae</taxon>
        <taxon>Marinomonas</taxon>
    </lineage>
</organism>
<reference evidence="1" key="1">
    <citation type="submission" date="2023-01" db="EMBL/GenBank/DDBJ databases">
        <title>Psychroserpens sp. MSW6 and Marinomonas sp. RSW2, isolated from seawater.</title>
        <authorList>
            <person name="Kristyanto S."/>
            <person name="Jung J."/>
            <person name="Kim J.M."/>
            <person name="Jeon C.O."/>
        </authorList>
    </citation>
    <scope>NUCLEOTIDE SEQUENCE</scope>
    <source>
        <strain evidence="1">RSW2</strain>
    </source>
</reference>
<evidence type="ECO:0000313" key="1">
    <source>
        <dbReference type="EMBL" id="MDE8603241.1"/>
    </source>
</evidence>
<evidence type="ECO:0000313" key="2">
    <source>
        <dbReference type="Proteomes" id="UP001139522"/>
    </source>
</evidence>
<comment type="caution">
    <text evidence="1">The sequence shown here is derived from an EMBL/GenBank/DDBJ whole genome shotgun (WGS) entry which is preliminary data.</text>
</comment>
<keyword evidence="1" id="KW-0251">Elongation factor</keyword>
<gene>
    <name evidence="1" type="ORF">M3I01_010005</name>
</gene>
<sequence>MAAVLIQSDRHSMNKKEIHDAITEALLNRFKTAELAAKQAHQAATGDESVAENKYDTFGLEASYLAHGQSQRVIECEQDWLLFSKKTHHLHCIDSPVTLWTLVELEPLNSTLSEKKYFFISPCAGGLSVEVSEKSIFSVTASSPVGKALIGKMLDDEVCLTKNGHQVVYEITSIQ</sequence>
<proteinExistence type="predicted"/>
<name>A0ABT5WHU9_9GAMM</name>
<protein>
    <submittedName>
        <fullName evidence="1">Transcription elongation factor GreAB</fullName>
    </submittedName>
</protein>
<dbReference type="RefSeq" id="WP_255895707.1">
    <property type="nucleotide sequence ID" value="NZ_JAMZEG020000002.1"/>
</dbReference>
<accession>A0ABT5WHU9</accession>
<dbReference type="SUPFAM" id="SSF54534">
    <property type="entry name" value="FKBP-like"/>
    <property type="match status" value="1"/>
</dbReference>
<dbReference type="InterPro" id="IPR036953">
    <property type="entry name" value="GreA/GreB_C_sf"/>
</dbReference>
<dbReference type="Proteomes" id="UP001139522">
    <property type="component" value="Unassembled WGS sequence"/>
</dbReference>
<dbReference type="EMBL" id="JAMZEG020000002">
    <property type="protein sequence ID" value="MDE8603241.1"/>
    <property type="molecule type" value="Genomic_DNA"/>
</dbReference>